<comment type="caution">
    <text evidence="3">The sequence shown here is derived from an EMBL/GenBank/DDBJ whole genome shotgun (WGS) entry which is preliminary data.</text>
</comment>
<evidence type="ECO:0000256" key="2">
    <source>
        <dbReference type="SAM" id="SignalP"/>
    </source>
</evidence>
<feature type="chain" id="PRO_5041252487" description="Secreted protein" evidence="2">
    <location>
        <begin position="16"/>
        <end position="99"/>
    </location>
</feature>
<organism evidence="3 4">
    <name type="scientific">Lasiosphaeris hirsuta</name>
    <dbReference type="NCBI Taxonomy" id="260670"/>
    <lineage>
        <taxon>Eukaryota</taxon>
        <taxon>Fungi</taxon>
        <taxon>Dikarya</taxon>
        <taxon>Ascomycota</taxon>
        <taxon>Pezizomycotina</taxon>
        <taxon>Sordariomycetes</taxon>
        <taxon>Sordariomycetidae</taxon>
        <taxon>Sordariales</taxon>
        <taxon>Lasiosphaeriaceae</taxon>
        <taxon>Lasiosphaeris</taxon>
    </lineage>
</organism>
<evidence type="ECO:0000256" key="1">
    <source>
        <dbReference type="SAM" id="MobiDB-lite"/>
    </source>
</evidence>
<dbReference type="EMBL" id="JAUKUA010000007">
    <property type="protein sequence ID" value="KAK0704996.1"/>
    <property type="molecule type" value="Genomic_DNA"/>
</dbReference>
<protein>
    <recommendedName>
        <fullName evidence="5">Secreted protein</fullName>
    </recommendedName>
</protein>
<dbReference type="Proteomes" id="UP001172102">
    <property type="component" value="Unassembled WGS sequence"/>
</dbReference>
<dbReference type="AlphaFoldDB" id="A0AA39ZWP7"/>
<feature type="signal peptide" evidence="2">
    <location>
        <begin position="1"/>
        <end position="15"/>
    </location>
</feature>
<feature type="region of interest" description="Disordered" evidence="1">
    <location>
        <begin position="27"/>
        <end position="53"/>
    </location>
</feature>
<accession>A0AA39ZWP7</accession>
<keyword evidence="4" id="KW-1185">Reference proteome</keyword>
<reference evidence="3" key="1">
    <citation type="submission" date="2023-06" db="EMBL/GenBank/DDBJ databases">
        <title>Genome-scale phylogeny and comparative genomics of the fungal order Sordariales.</title>
        <authorList>
            <consortium name="Lawrence Berkeley National Laboratory"/>
            <person name="Hensen N."/>
            <person name="Bonometti L."/>
            <person name="Westerberg I."/>
            <person name="Brannstrom I.O."/>
            <person name="Guillou S."/>
            <person name="Cros-Aarteil S."/>
            <person name="Calhoun S."/>
            <person name="Haridas S."/>
            <person name="Kuo A."/>
            <person name="Mondo S."/>
            <person name="Pangilinan J."/>
            <person name="Riley R."/>
            <person name="Labutti K."/>
            <person name="Andreopoulos B."/>
            <person name="Lipzen A."/>
            <person name="Chen C."/>
            <person name="Yanf M."/>
            <person name="Daum C."/>
            <person name="Ng V."/>
            <person name="Clum A."/>
            <person name="Steindorff A."/>
            <person name="Ohm R."/>
            <person name="Martin F."/>
            <person name="Silar P."/>
            <person name="Natvig D."/>
            <person name="Lalanne C."/>
            <person name="Gautier V."/>
            <person name="Ament-Velasquez S.L."/>
            <person name="Kruys A."/>
            <person name="Hutchinson M.I."/>
            <person name="Powell A.J."/>
            <person name="Barry K."/>
            <person name="Miller A.N."/>
            <person name="Grigoriev I.V."/>
            <person name="Debuchy R."/>
            <person name="Gladieux P."/>
            <person name="Thoren M.H."/>
            <person name="Johannesson H."/>
        </authorList>
    </citation>
    <scope>NUCLEOTIDE SEQUENCE</scope>
    <source>
        <strain evidence="3">SMH4607-1</strain>
    </source>
</reference>
<name>A0AA39ZWP7_9PEZI</name>
<gene>
    <name evidence="3" type="ORF">B0H67DRAFT_592897</name>
</gene>
<sequence>MVILPSLVVPIAALAHIATKGQKSICYGPRAPIHHGPQSPGAPESRPRDARWQKNSTHYRRALVLGGTVIRSHEAPAASCRSNWPRHGPECLGLGRRRW</sequence>
<keyword evidence="2" id="KW-0732">Signal</keyword>
<proteinExistence type="predicted"/>
<evidence type="ECO:0000313" key="4">
    <source>
        <dbReference type="Proteomes" id="UP001172102"/>
    </source>
</evidence>
<evidence type="ECO:0000313" key="3">
    <source>
        <dbReference type="EMBL" id="KAK0704996.1"/>
    </source>
</evidence>
<evidence type="ECO:0008006" key="5">
    <source>
        <dbReference type="Google" id="ProtNLM"/>
    </source>
</evidence>